<dbReference type="Pfam" id="PF20684">
    <property type="entry name" value="Fung_rhodopsin"/>
    <property type="match status" value="1"/>
</dbReference>
<feature type="transmembrane region" description="Helical" evidence="7">
    <location>
        <begin position="79"/>
        <end position="101"/>
    </location>
</feature>
<evidence type="ECO:0000313" key="11">
    <source>
        <dbReference type="Proteomes" id="UP000800094"/>
    </source>
</evidence>
<name>A0A6A6I7A3_9PLEO</name>
<keyword evidence="8" id="KW-0732">Signal</keyword>
<protein>
    <recommendedName>
        <fullName evidence="9">Rhodopsin domain-containing protein</fullName>
    </recommendedName>
</protein>
<feature type="chain" id="PRO_5025345348" description="Rhodopsin domain-containing protein" evidence="8">
    <location>
        <begin position="24"/>
        <end position="278"/>
    </location>
</feature>
<gene>
    <name evidence="10" type="ORF">BU26DRAFT_431807</name>
</gene>
<evidence type="ECO:0000313" key="10">
    <source>
        <dbReference type="EMBL" id="KAF2246226.1"/>
    </source>
</evidence>
<comment type="similarity">
    <text evidence="5">Belongs to the SAT4 family.</text>
</comment>
<dbReference type="AlphaFoldDB" id="A0A6A6I7A3"/>
<evidence type="ECO:0000256" key="7">
    <source>
        <dbReference type="SAM" id="Phobius"/>
    </source>
</evidence>
<dbReference type="PANTHER" id="PTHR33048">
    <property type="entry name" value="PTH11-LIKE INTEGRAL MEMBRANE PROTEIN (AFU_ORTHOLOGUE AFUA_5G11245)"/>
    <property type="match status" value="1"/>
</dbReference>
<evidence type="ECO:0000256" key="6">
    <source>
        <dbReference type="SAM" id="MobiDB-lite"/>
    </source>
</evidence>
<feature type="signal peptide" evidence="8">
    <location>
        <begin position="1"/>
        <end position="23"/>
    </location>
</feature>
<evidence type="ECO:0000256" key="4">
    <source>
        <dbReference type="ARBA" id="ARBA00023136"/>
    </source>
</evidence>
<organism evidence="10 11">
    <name type="scientific">Trematosphaeria pertusa</name>
    <dbReference type="NCBI Taxonomy" id="390896"/>
    <lineage>
        <taxon>Eukaryota</taxon>
        <taxon>Fungi</taxon>
        <taxon>Dikarya</taxon>
        <taxon>Ascomycota</taxon>
        <taxon>Pezizomycotina</taxon>
        <taxon>Dothideomycetes</taxon>
        <taxon>Pleosporomycetidae</taxon>
        <taxon>Pleosporales</taxon>
        <taxon>Massarineae</taxon>
        <taxon>Trematosphaeriaceae</taxon>
        <taxon>Trematosphaeria</taxon>
    </lineage>
</organism>
<comment type="subcellular location">
    <subcellularLocation>
        <location evidence="1">Membrane</location>
        <topology evidence="1">Multi-pass membrane protein</topology>
    </subcellularLocation>
</comment>
<dbReference type="Proteomes" id="UP000800094">
    <property type="component" value="Unassembled WGS sequence"/>
</dbReference>
<feature type="transmembrane region" description="Helical" evidence="7">
    <location>
        <begin position="113"/>
        <end position="133"/>
    </location>
</feature>
<feature type="transmembrane region" description="Helical" evidence="7">
    <location>
        <begin position="26"/>
        <end position="51"/>
    </location>
</feature>
<dbReference type="PANTHER" id="PTHR33048:SF31">
    <property type="entry name" value="INTEGRAL MEMBRANE PROTEIN"/>
    <property type="match status" value="1"/>
</dbReference>
<sequence>MWCLAAIPIKWAICFTLLRIANGQKLYVIPIYGCMAAVALVMASTTIYEFFHCTPVAMNWKAVEGGHCNAQSNITGFSFALSAVSIFTDWFCALIPVPLLWKVQMDKRIKISVMGLLSLGVFASIAPLVRLSITVNLSSTVDFLYHAMDVAAWAQAELGMGVIVANLPALRPLLEKILSMRSTIRSDKRSKQKSTDRYLELEEGVRSRNMHSKTSTAKGMETRVYGGQLGDSSSSLEDDHSQKNIVAHQQGAPQQPLHGIQVDRRVDVEISPGQFNAQ</sequence>
<feature type="domain" description="Rhodopsin" evidence="9">
    <location>
        <begin position="4"/>
        <end position="176"/>
    </location>
</feature>
<keyword evidence="2 7" id="KW-0812">Transmembrane</keyword>
<reference evidence="10" key="1">
    <citation type="journal article" date="2020" name="Stud. Mycol.">
        <title>101 Dothideomycetes genomes: a test case for predicting lifestyles and emergence of pathogens.</title>
        <authorList>
            <person name="Haridas S."/>
            <person name="Albert R."/>
            <person name="Binder M."/>
            <person name="Bloem J."/>
            <person name="Labutti K."/>
            <person name="Salamov A."/>
            <person name="Andreopoulos B."/>
            <person name="Baker S."/>
            <person name="Barry K."/>
            <person name="Bills G."/>
            <person name="Bluhm B."/>
            <person name="Cannon C."/>
            <person name="Castanera R."/>
            <person name="Culley D."/>
            <person name="Daum C."/>
            <person name="Ezra D."/>
            <person name="Gonzalez J."/>
            <person name="Henrissat B."/>
            <person name="Kuo A."/>
            <person name="Liang C."/>
            <person name="Lipzen A."/>
            <person name="Lutzoni F."/>
            <person name="Magnuson J."/>
            <person name="Mondo S."/>
            <person name="Nolan M."/>
            <person name="Ohm R."/>
            <person name="Pangilinan J."/>
            <person name="Park H.-J."/>
            <person name="Ramirez L."/>
            <person name="Alfaro M."/>
            <person name="Sun H."/>
            <person name="Tritt A."/>
            <person name="Yoshinaga Y."/>
            <person name="Zwiers L.-H."/>
            <person name="Turgeon B."/>
            <person name="Goodwin S."/>
            <person name="Spatafora J."/>
            <person name="Crous P."/>
            <person name="Grigoriev I."/>
        </authorList>
    </citation>
    <scope>NUCLEOTIDE SEQUENCE</scope>
    <source>
        <strain evidence="10">CBS 122368</strain>
    </source>
</reference>
<dbReference type="InterPro" id="IPR052337">
    <property type="entry name" value="SAT4-like"/>
</dbReference>
<evidence type="ECO:0000256" key="8">
    <source>
        <dbReference type="SAM" id="SignalP"/>
    </source>
</evidence>
<keyword evidence="4 7" id="KW-0472">Membrane</keyword>
<dbReference type="EMBL" id="ML987199">
    <property type="protein sequence ID" value="KAF2246226.1"/>
    <property type="molecule type" value="Genomic_DNA"/>
</dbReference>
<dbReference type="GO" id="GO:0016020">
    <property type="term" value="C:membrane"/>
    <property type="evidence" value="ECO:0007669"/>
    <property type="project" value="UniProtKB-SubCell"/>
</dbReference>
<evidence type="ECO:0000256" key="2">
    <source>
        <dbReference type="ARBA" id="ARBA00022692"/>
    </source>
</evidence>
<keyword evidence="3 7" id="KW-1133">Transmembrane helix</keyword>
<dbReference type="RefSeq" id="XP_033681230.1">
    <property type="nucleotide sequence ID" value="XM_033823941.1"/>
</dbReference>
<evidence type="ECO:0000256" key="3">
    <source>
        <dbReference type="ARBA" id="ARBA00022989"/>
    </source>
</evidence>
<dbReference type="GeneID" id="54577271"/>
<evidence type="ECO:0000256" key="1">
    <source>
        <dbReference type="ARBA" id="ARBA00004141"/>
    </source>
</evidence>
<feature type="region of interest" description="Disordered" evidence="6">
    <location>
        <begin position="206"/>
        <end position="261"/>
    </location>
</feature>
<accession>A0A6A6I7A3</accession>
<dbReference type="InterPro" id="IPR049326">
    <property type="entry name" value="Rhodopsin_dom_fungi"/>
</dbReference>
<proteinExistence type="inferred from homology"/>
<feature type="transmembrane region" description="Helical" evidence="7">
    <location>
        <begin position="153"/>
        <end position="174"/>
    </location>
</feature>
<keyword evidence="11" id="KW-1185">Reference proteome</keyword>
<evidence type="ECO:0000259" key="9">
    <source>
        <dbReference type="Pfam" id="PF20684"/>
    </source>
</evidence>
<dbReference type="OrthoDB" id="3897607at2759"/>
<evidence type="ECO:0000256" key="5">
    <source>
        <dbReference type="ARBA" id="ARBA00038359"/>
    </source>
</evidence>